<dbReference type="EMBL" id="MLAK01000618">
    <property type="protein sequence ID" value="OHT10179.1"/>
    <property type="molecule type" value="Genomic_DNA"/>
</dbReference>
<organism evidence="3 4">
    <name type="scientific">Tritrichomonas foetus</name>
    <dbReference type="NCBI Taxonomy" id="1144522"/>
    <lineage>
        <taxon>Eukaryota</taxon>
        <taxon>Metamonada</taxon>
        <taxon>Parabasalia</taxon>
        <taxon>Tritrichomonadida</taxon>
        <taxon>Tritrichomonadidae</taxon>
        <taxon>Tritrichomonas</taxon>
    </lineage>
</organism>
<keyword evidence="1" id="KW-0472">Membrane</keyword>
<accession>A0A1J4KG37</accession>
<proteinExistence type="predicted"/>
<comment type="caution">
    <text evidence="3">The sequence shown here is derived from an EMBL/GenBank/DDBJ whole genome shotgun (WGS) entry which is preliminary data.</text>
</comment>
<dbReference type="GeneID" id="94836171"/>
<evidence type="ECO:0000313" key="3">
    <source>
        <dbReference type="EMBL" id="OHT10179.1"/>
    </source>
</evidence>
<keyword evidence="1" id="KW-0812">Transmembrane</keyword>
<dbReference type="VEuPathDB" id="TrichDB:TRFO_20549"/>
<dbReference type="RefSeq" id="XP_068363315.1">
    <property type="nucleotide sequence ID" value="XM_068501467.1"/>
</dbReference>
<dbReference type="OrthoDB" id="10620573at2759"/>
<dbReference type="AlphaFoldDB" id="A0A1J4KG37"/>
<name>A0A1J4KG37_9EUKA</name>
<feature type="transmembrane region" description="Helical" evidence="1">
    <location>
        <begin position="98"/>
        <end position="118"/>
    </location>
</feature>
<feature type="transmembrane region" description="Helical" evidence="1">
    <location>
        <begin position="42"/>
        <end position="62"/>
    </location>
</feature>
<feature type="transmembrane region" description="Helical" evidence="1">
    <location>
        <begin position="12"/>
        <end position="30"/>
    </location>
</feature>
<dbReference type="Pfam" id="PF05529">
    <property type="entry name" value="Bap31"/>
    <property type="match status" value="1"/>
</dbReference>
<gene>
    <name evidence="3" type="ORF">TRFO_20549</name>
</gene>
<dbReference type="Proteomes" id="UP000179807">
    <property type="component" value="Unassembled WGS sequence"/>
</dbReference>
<keyword evidence="1" id="KW-1133">Transmembrane helix</keyword>
<protein>
    <recommendedName>
        <fullName evidence="2">BAP29/BAP31 transmembrane domain-containing protein</fullName>
    </recommendedName>
</protein>
<feature type="domain" description="BAP29/BAP31 transmembrane" evidence="2">
    <location>
        <begin position="14"/>
        <end position="116"/>
    </location>
</feature>
<evidence type="ECO:0000313" key="4">
    <source>
        <dbReference type="Proteomes" id="UP000179807"/>
    </source>
</evidence>
<evidence type="ECO:0000256" key="1">
    <source>
        <dbReference type="SAM" id="Phobius"/>
    </source>
</evidence>
<sequence>MGEIIFNSINFASIAFICLAILLAFPFPITIRRKISRISIKLFFPIFGLISFFLIIFLQEFFEQQKYGFRRKEAANGEKGASNLRYFASEYFRHQRNMYIALTSIACGSVFLILTRLLRSYLNEHNTLLEQLEVRNQANSLGPNIQNSSSRPRQ</sequence>
<keyword evidence="4" id="KW-1185">Reference proteome</keyword>
<reference evidence="3" key="1">
    <citation type="submission" date="2016-10" db="EMBL/GenBank/DDBJ databases">
        <authorList>
            <person name="Benchimol M."/>
            <person name="Almeida L.G."/>
            <person name="Vasconcelos A.T."/>
            <person name="Perreira-Neves A."/>
            <person name="Rosa I.A."/>
            <person name="Tasca T."/>
            <person name="Bogo M.R."/>
            <person name="de Souza W."/>
        </authorList>
    </citation>
    <scope>NUCLEOTIDE SEQUENCE [LARGE SCALE GENOMIC DNA]</scope>
    <source>
        <strain evidence="3">K</strain>
    </source>
</reference>
<evidence type="ECO:0000259" key="2">
    <source>
        <dbReference type="Pfam" id="PF05529"/>
    </source>
</evidence>
<dbReference type="InterPro" id="IPR040463">
    <property type="entry name" value="BAP29/BAP31_N"/>
</dbReference>